<name>A0A564FVH3_9HYPH</name>
<sequence>MLASTSARADETWNLLLFGSLDAGASTFFSRGAKLGFDRLDRDGFVVLASVGAGHRAERATCACAPAGTVSRARRTMMGAALLGHQWFHDWGVVALYAGPEGSVEMLTDRFGSVLLPPRYGLRLHGEIWARPTDDTLVQGTAILGTARMDAWTRLAWGYRLWGAYLGPEASLYADWLGYRKWALGLHATDFDLGRFSLRVSAGFQTETGLRDPYPYLAVSAWTPF</sequence>
<dbReference type="RefSeq" id="WP_144763018.1">
    <property type="nucleotide sequence ID" value="NZ_BPQI01000129.1"/>
</dbReference>
<reference evidence="1" key="3">
    <citation type="submission" date="2021-08" db="EMBL/GenBank/DDBJ databases">
        <authorList>
            <person name="Tani A."/>
            <person name="Ola A."/>
            <person name="Ogura Y."/>
            <person name="Katsura K."/>
            <person name="Hayashi T."/>
        </authorList>
    </citation>
    <scope>NUCLEOTIDE SEQUENCE</scope>
    <source>
        <strain evidence="1">DSM 22415</strain>
    </source>
</reference>
<dbReference type="EMBL" id="CABFVH010000008">
    <property type="protein sequence ID" value="VUF12159.1"/>
    <property type="molecule type" value="Genomic_DNA"/>
</dbReference>
<organism evidence="2 3">
    <name type="scientific">Methylobacterium dankookense</name>
    <dbReference type="NCBI Taxonomy" id="560405"/>
    <lineage>
        <taxon>Bacteria</taxon>
        <taxon>Pseudomonadati</taxon>
        <taxon>Pseudomonadota</taxon>
        <taxon>Alphaproteobacteria</taxon>
        <taxon>Hyphomicrobiales</taxon>
        <taxon>Methylobacteriaceae</taxon>
        <taxon>Methylobacterium</taxon>
    </lineage>
</organism>
<evidence type="ECO:0000313" key="2">
    <source>
        <dbReference type="EMBL" id="VUF12159.1"/>
    </source>
</evidence>
<evidence type="ECO:0000313" key="4">
    <source>
        <dbReference type="Proteomes" id="UP001055303"/>
    </source>
</evidence>
<evidence type="ECO:0000313" key="3">
    <source>
        <dbReference type="Proteomes" id="UP000401717"/>
    </source>
</evidence>
<dbReference type="Proteomes" id="UP000401717">
    <property type="component" value="Unassembled WGS sequence"/>
</dbReference>
<evidence type="ECO:0000313" key="1">
    <source>
        <dbReference type="EMBL" id="GJD58060.1"/>
    </source>
</evidence>
<gene>
    <name evidence="1" type="ORF">IFDJLNFL_3974</name>
    <name evidence="2" type="ORF">MTDSW087_01848</name>
</gene>
<dbReference type="InterPro" id="IPR031485">
    <property type="entry name" value="CBP_BcsS"/>
</dbReference>
<dbReference type="Proteomes" id="UP001055303">
    <property type="component" value="Unassembled WGS sequence"/>
</dbReference>
<dbReference type="OrthoDB" id="7991172at2"/>
<accession>A0A564FVH3</accession>
<evidence type="ECO:0008006" key="5">
    <source>
        <dbReference type="Google" id="ProtNLM"/>
    </source>
</evidence>
<keyword evidence="4" id="KW-1185">Reference proteome</keyword>
<dbReference type="EMBL" id="BPQI01000129">
    <property type="protein sequence ID" value="GJD58060.1"/>
    <property type="molecule type" value="Genomic_DNA"/>
</dbReference>
<reference evidence="2 3" key="1">
    <citation type="submission" date="2019-06" db="EMBL/GenBank/DDBJ databases">
        <authorList>
            <person name="Rodrigo-Torres L."/>
            <person name="Arahal R. D."/>
            <person name="Lucena T."/>
        </authorList>
    </citation>
    <scope>NUCLEOTIDE SEQUENCE [LARGE SCALE GENOMIC DNA]</scope>
    <source>
        <strain evidence="2 3">SW08-7</strain>
    </source>
</reference>
<protein>
    <recommendedName>
        <fullName evidence="5">Cellulose biosynthesis protein BcsS</fullName>
    </recommendedName>
</protein>
<dbReference type="AlphaFoldDB" id="A0A564FVH3"/>
<dbReference type="Pfam" id="PF17036">
    <property type="entry name" value="CBP_BcsS"/>
    <property type="match status" value="1"/>
</dbReference>
<reference evidence="1" key="2">
    <citation type="journal article" date="2021" name="Front. Microbiol.">
        <title>Comprehensive Comparative Genomics and Phenotyping of Methylobacterium Species.</title>
        <authorList>
            <person name="Alessa O."/>
            <person name="Ogura Y."/>
            <person name="Fujitani Y."/>
            <person name="Takami H."/>
            <person name="Hayashi T."/>
            <person name="Sahin N."/>
            <person name="Tani A."/>
        </authorList>
    </citation>
    <scope>NUCLEOTIDE SEQUENCE</scope>
    <source>
        <strain evidence="1">DSM 22415</strain>
    </source>
</reference>
<proteinExistence type="predicted"/>